<dbReference type="Gene3D" id="2.40.128.130">
    <property type="entry name" value="Autotransporter beta-domain"/>
    <property type="match status" value="1"/>
</dbReference>
<gene>
    <name evidence="3" type="ORF">H3N35_08520</name>
</gene>
<feature type="compositionally biased region" description="Polar residues" evidence="1">
    <location>
        <begin position="184"/>
        <end position="196"/>
    </location>
</feature>
<dbReference type="Proteomes" id="UP001215231">
    <property type="component" value="Chromosome"/>
</dbReference>
<proteinExistence type="predicted"/>
<name>A0ABY7VJ22_9GAMM</name>
<feature type="chain" id="PRO_5046841135" description="Protochlamydia outer membrane protein domain-containing protein" evidence="2">
    <location>
        <begin position="31"/>
        <end position="316"/>
    </location>
</feature>
<feature type="compositionally biased region" description="Gly residues" evidence="1">
    <location>
        <begin position="238"/>
        <end position="250"/>
    </location>
</feature>
<feature type="compositionally biased region" description="Low complexity" evidence="1">
    <location>
        <begin position="251"/>
        <end position="264"/>
    </location>
</feature>
<dbReference type="InterPro" id="IPR036709">
    <property type="entry name" value="Autotransporte_beta_dom_sf"/>
</dbReference>
<sequence length="316" mass="34156">MKNIEKNGHKRLLPLTLVLGASLVSVNSFADSLDLAYGELEQHVELQNETLLLKPSGLSLFFSHDLNPDWNISAFYQSMGDDNNTGDQPDVDVDLDLNTYGGNINYYQDNWSFSAGLSVSDDEQKITSGTLRPGSRDEETSAVSLSTSVGYGDSQGNWLYDVSLGLQYSDWEVDTYMDVPPGGNQPQDSSRSDNSLGVNTSISLGHYWSLADNRGVLAGAMLSWSYILSGDTLSDGQNTGGAGNNSGPGSPGARTRGSRRGATSLSATSGDDNYGQFLMYLSYDINSRWSLSLDTATEIASDYAEQSWSLNLGYAF</sequence>
<reference evidence="3 4" key="1">
    <citation type="journal article" date="2022" name="Mar. Drugs">
        <title>Bioassay-Guided Fractionation Leads to the Detection of Cholic Acid Generated by the Rare Thalassomonas sp.</title>
        <authorList>
            <person name="Pheiffer F."/>
            <person name="Schneider Y.K."/>
            <person name="Hansen E.H."/>
            <person name="Andersen J.H."/>
            <person name="Isaksson J."/>
            <person name="Busche T."/>
            <person name="R C."/>
            <person name="Kalinowski J."/>
            <person name="Zyl L.V."/>
            <person name="Trindade M."/>
        </authorList>
    </citation>
    <scope>NUCLEOTIDE SEQUENCE [LARGE SCALE GENOMIC DNA]</scope>
    <source>
        <strain evidence="3 4">A5K-61T</strain>
    </source>
</reference>
<protein>
    <recommendedName>
        <fullName evidence="5">Protochlamydia outer membrane protein domain-containing protein</fullName>
    </recommendedName>
</protein>
<evidence type="ECO:0000313" key="4">
    <source>
        <dbReference type="Proteomes" id="UP001215231"/>
    </source>
</evidence>
<dbReference type="SUPFAM" id="SSF103515">
    <property type="entry name" value="Autotransporter"/>
    <property type="match status" value="1"/>
</dbReference>
<evidence type="ECO:0000313" key="3">
    <source>
        <dbReference type="EMBL" id="WDE13461.1"/>
    </source>
</evidence>
<evidence type="ECO:0008006" key="5">
    <source>
        <dbReference type="Google" id="ProtNLM"/>
    </source>
</evidence>
<feature type="region of interest" description="Disordered" evidence="1">
    <location>
        <begin position="237"/>
        <end position="267"/>
    </location>
</feature>
<evidence type="ECO:0000256" key="2">
    <source>
        <dbReference type="SAM" id="SignalP"/>
    </source>
</evidence>
<feature type="region of interest" description="Disordered" evidence="1">
    <location>
        <begin position="177"/>
        <end position="196"/>
    </location>
</feature>
<keyword evidence="2" id="KW-0732">Signal</keyword>
<keyword evidence="4" id="KW-1185">Reference proteome</keyword>
<dbReference type="RefSeq" id="WP_274053845.1">
    <property type="nucleotide sequence ID" value="NZ_CP059693.1"/>
</dbReference>
<feature type="signal peptide" evidence="2">
    <location>
        <begin position="1"/>
        <end position="30"/>
    </location>
</feature>
<evidence type="ECO:0000256" key="1">
    <source>
        <dbReference type="SAM" id="MobiDB-lite"/>
    </source>
</evidence>
<organism evidence="3 4">
    <name type="scientific">Thalassomonas haliotis</name>
    <dbReference type="NCBI Taxonomy" id="485448"/>
    <lineage>
        <taxon>Bacteria</taxon>
        <taxon>Pseudomonadati</taxon>
        <taxon>Pseudomonadota</taxon>
        <taxon>Gammaproteobacteria</taxon>
        <taxon>Alteromonadales</taxon>
        <taxon>Colwelliaceae</taxon>
        <taxon>Thalassomonas</taxon>
    </lineage>
</organism>
<dbReference type="EMBL" id="CP059693">
    <property type="protein sequence ID" value="WDE13461.1"/>
    <property type="molecule type" value="Genomic_DNA"/>
</dbReference>
<accession>A0ABY7VJ22</accession>